<dbReference type="PANTHER" id="PTHR43249">
    <property type="entry name" value="UDP-N-ACETYL-2-AMINO-2-DEOXY-D-GLUCURONATE OXIDASE"/>
    <property type="match status" value="1"/>
</dbReference>
<dbReference type="Pfam" id="PF01408">
    <property type="entry name" value="GFO_IDH_MocA"/>
    <property type="match status" value="1"/>
</dbReference>
<dbReference type="SUPFAM" id="SSF55347">
    <property type="entry name" value="Glyceraldehyde-3-phosphate dehydrogenase-like, C-terminal domain"/>
    <property type="match status" value="1"/>
</dbReference>
<evidence type="ECO:0000313" key="3">
    <source>
        <dbReference type="EMBL" id="MFD2515530.1"/>
    </source>
</evidence>
<dbReference type="InterPro" id="IPR052515">
    <property type="entry name" value="Gfo/Idh/MocA_Oxidoreductase"/>
</dbReference>
<evidence type="ECO:0000313" key="4">
    <source>
        <dbReference type="Proteomes" id="UP001597544"/>
    </source>
</evidence>
<evidence type="ECO:0000259" key="2">
    <source>
        <dbReference type="Pfam" id="PF22725"/>
    </source>
</evidence>
<protein>
    <submittedName>
        <fullName evidence="3">Gfo/Idh/MocA family protein</fullName>
    </submittedName>
</protein>
<name>A0ABW5IS75_9BACT</name>
<gene>
    <name evidence="3" type="ORF">ACFSRY_16780</name>
</gene>
<dbReference type="Gene3D" id="3.30.360.10">
    <property type="entry name" value="Dihydrodipicolinate Reductase, domain 2"/>
    <property type="match status" value="1"/>
</dbReference>
<sequence>MAEFQDKKVRFAVIGLGHIGRRHAQLLSQNEDAVVVALIDNIEGFLLDEASFSGVPKFESLEEFVHSGIQADVLCVCTPNYLHHPHTIAGLRHGLHVVCEKPMALRAEDCREMIAVAEECNRSIFCVMQNRYSPPAKWLKEIVQSGVLGQLYHVQVNCFWNRDERYYLPGGWRGTLEKDGGTLYTQFSHFIDMMYWLFGNVKIMAGQFRNNNHKHLTQFEDSGYLQLGLKSGGLCTFHYTTSVHSQNLESSITIIAENGSIKIGGQYMNSVEYCDIRNYVLPELPACLPANNYGHYTGSAANHQFVFENVISTLRDETSATTNVQDGLKVVEIIEEVYALKLKEEVSLKNPVRL</sequence>
<evidence type="ECO:0000259" key="1">
    <source>
        <dbReference type="Pfam" id="PF01408"/>
    </source>
</evidence>
<comment type="caution">
    <text evidence="3">The sequence shown here is derived from an EMBL/GenBank/DDBJ whole genome shotgun (WGS) entry which is preliminary data.</text>
</comment>
<dbReference type="EMBL" id="JBHULU010000021">
    <property type="protein sequence ID" value="MFD2515530.1"/>
    <property type="molecule type" value="Genomic_DNA"/>
</dbReference>
<keyword evidence="4" id="KW-1185">Reference proteome</keyword>
<reference evidence="4" key="1">
    <citation type="journal article" date="2019" name="Int. J. Syst. Evol. Microbiol.">
        <title>The Global Catalogue of Microorganisms (GCM) 10K type strain sequencing project: providing services to taxonomists for standard genome sequencing and annotation.</title>
        <authorList>
            <consortium name="The Broad Institute Genomics Platform"/>
            <consortium name="The Broad Institute Genome Sequencing Center for Infectious Disease"/>
            <person name="Wu L."/>
            <person name="Ma J."/>
        </authorList>
    </citation>
    <scope>NUCLEOTIDE SEQUENCE [LARGE SCALE GENOMIC DNA]</scope>
    <source>
        <strain evidence="4">KCTC 42498</strain>
    </source>
</reference>
<dbReference type="PANTHER" id="PTHR43249:SF1">
    <property type="entry name" value="D-GLUCOSIDE 3-DEHYDROGENASE"/>
    <property type="match status" value="1"/>
</dbReference>
<dbReference type="Proteomes" id="UP001597544">
    <property type="component" value="Unassembled WGS sequence"/>
</dbReference>
<dbReference type="InterPro" id="IPR000683">
    <property type="entry name" value="Gfo/Idh/MocA-like_OxRdtase_N"/>
</dbReference>
<feature type="domain" description="Gfo/Idh/MocA-like oxidoreductase N-terminal" evidence="1">
    <location>
        <begin position="9"/>
        <end position="122"/>
    </location>
</feature>
<dbReference type="RefSeq" id="WP_377510443.1">
    <property type="nucleotide sequence ID" value="NZ_JBHULU010000021.1"/>
</dbReference>
<dbReference type="SUPFAM" id="SSF51735">
    <property type="entry name" value="NAD(P)-binding Rossmann-fold domains"/>
    <property type="match status" value="1"/>
</dbReference>
<dbReference type="InterPro" id="IPR036291">
    <property type="entry name" value="NAD(P)-bd_dom_sf"/>
</dbReference>
<dbReference type="Pfam" id="PF22725">
    <property type="entry name" value="GFO_IDH_MocA_C3"/>
    <property type="match status" value="1"/>
</dbReference>
<dbReference type="InterPro" id="IPR055170">
    <property type="entry name" value="GFO_IDH_MocA-like_dom"/>
</dbReference>
<organism evidence="3 4">
    <name type="scientific">Pontibacter locisalis</name>
    <dbReference type="NCBI Taxonomy" id="1719035"/>
    <lineage>
        <taxon>Bacteria</taxon>
        <taxon>Pseudomonadati</taxon>
        <taxon>Bacteroidota</taxon>
        <taxon>Cytophagia</taxon>
        <taxon>Cytophagales</taxon>
        <taxon>Hymenobacteraceae</taxon>
        <taxon>Pontibacter</taxon>
    </lineage>
</organism>
<accession>A0ABW5IS75</accession>
<proteinExistence type="predicted"/>
<feature type="domain" description="GFO/IDH/MocA-like oxidoreductase" evidence="2">
    <location>
        <begin position="139"/>
        <end position="261"/>
    </location>
</feature>
<dbReference type="Gene3D" id="3.40.50.720">
    <property type="entry name" value="NAD(P)-binding Rossmann-like Domain"/>
    <property type="match status" value="1"/>
</dbReference>